<proteinExistence type="predicted"/>
<dbReference type="Gene3D" id="3.30.70.270">
    <property type="match status" value="1"/>
</dbReference>
<accession>A0A7C2EII9</accession>
<dbReference type="SUPFAM" id="SSF55781">
    <property type="entry name" value="GAF domain-like"/>
    <property type="match status" value="3"/>
</dbReference>
<sequence length="652" mass="71647">MSSVNLAALAAQLAAVEDPGHAGELIVEAVITATGAAGARVYLVHRSEGVLVCLASKGGSPPEKRLAFGEGTLPGLALQRQSTVQAGTELAVPLFFGERGVGVLAAEGVKDPVAAEQEMAPLGGVVALALAHLMVRQEMLEQWRFLEVITTLNWLITSGLESFEFYDALHQLIKGLVEFDWMKVLVKEGNRINVLAFFRDGEAVPPEEAAHASDLALQARFLSGQPDTVEDLRAAPDLAGDSVLVAEGLRAILLAPLLTRQGVIGGLCFYSRKTGKYTEHDFPLAQQLAGQLAMTIENALLIREMSRKNQEIEESHRRLATINAIAETLTRSLELEEVLREVLAKVMEVINWDAGVVFLRQEEEKGFVFAVHRGLPVDYVASLTESRRSRDKVSNVPVRFSFPEEIAEFDATNLPGGLDASLFSAGSFQFGVVVPLKHKDEIRGVLLLFRRTRQRLNEGERKVLEAVGNQIGVAVENARLYQKVKTMAERDALTGLYNRHKFFAVLEAELKRCSRHQSKCGVLLFDVDHFKDYNDTFGHLAGDECLRKTGRIIQQSIRETDTAARYGGEEFVALVVEADARNTIGVAERLRRRLEAEGQKEPFPTVSVGVAVYPDDGLTAQELLLTADNALYTAKRMGRNRTVWRGMVQTPA</sequence>
<dbReference type="InterPro" id="IPR003018">
    <property type="entry name" value="GAF"/>
</dbReference>
<comment type="caution">
    <text evidence="2">The sequence shown here is derived from an EMBL/GenBank/DDBJ whole genome shotgun (WGS) entry which is preliminary data.</text>
</comment>
<dbReference type="GO" id="GO:0052621">
    <property type="term" value="F:diguanylate cyclase activity"/>
    <property type="evidence" value="ECO:0007669"/>
    <property type="project" value="TreeGrafter"/>
</dbReference>
<gene>
    <name evidence="2" type="ORF">ENQ34_01690</name>
</gene>
<evidence type="ECO:0000313" key="2">
    <source>
        <dbReference type="EMBL" id="HEL65382.1"/>
    </source>
</evidence>
<dbReference type="SUPFAM" id="SSF55073">
    <property type="entry name" value="Nucleotide cyclase"/>
    <property type="match status" value="1"/>
</dbReference>
<dbReference type="InterPro" id="IPR043128">
    <property type="entry name" value="Rev_trsase/Diguanyl_cyclase"/>
</dbReference>
<dbReference type="PANTHER" id="PTHR45138">
    <property type="entry name" value="REGULATORY COMPONENTS OF SENSORY TRANSDUCTION SYSTEM"/>
    <property type="match status" value="1"/>
</dbReference>
<dbReference type="PANTHER" id="PTHR45138:SF9">
    <property type="entry name" value="DIGUANYLATE CYCLASE DGCM-RELATED"/>
    <property type="match status" value="1"/>
</dbReference>
<dbReference type="CDD" id="cd01949">
    <property type="entry name" value="GGDEF"/>
    <property type="match status" value="1"/>
</dbReference>
<dbReference type="Gene3D" id="3.30.450.40">
    <property type="match status" value="2"/>
</dbReference>
<dbReference type="Pfam" id="PF13492">
    <property type="entry name" value="GAF_3"/>
    <property type="match status" value="1"/>
</dbReference>
<dbReference type="InterPro" id="IPR050469">
    <property type="entry name" value="Diguanylate_Cyclase"/>
</dbReference>
<dbReference type="InterPro" id="IPR029016">
    <property type="entry name" value="GAF-like_dom_sf"/>
</dbReference>
<dbReference type="InterPro" id="IPR029787">
    <property type="entry name" value="Nucleotide_cyclase"/>
</dbReference>
<dbReference type="SMART" id="SM00065">
    <property type="entry name" value="GAF"/>
    <property type="match status" value="2"/>
</dbReference>
<dbReference type="PROSITE" id="PS50887">
    <property type="entry name" value="GGDEF"/>
    <property type="match status" value="1"/>
</dbReference>
<dbReference type="GO" id="GO:1902201">
    <property type="term" value="P:negative regulation of bacterial-type flagellum-dependent cell motility"/>
    <property type="evidence" value="ECO:0007669"/>
    <property type="project" value="TreeGrafter"/>
</dbReference>
<dbReference type="Pfam" id="PF00990">
    <property type="entry name" value="GGDEF"/>
    <property type="match status" value="1"/>
</dbReference>
<reference evidence="2" key="1">
    <citation type="journal article" date="2020" name="mSystems">
        <title>Genome- and Community-Level Interaction Insights into Carbon Utilization and Element Cycling Functions of Hydrothermarchaeota in Hydrothermal Sediment.</title>
        <authorList>
            <person name="Zhou Z."/>
            <person name="Liu Y."/>
            <person name="Xu W."/>
            <person name="Pan J."/>
            <person name="Luo Z.H."/>
            <person name="Li M."/>
        </authorList>
    </citation>
    <scope>NUCLEOTIDE SEQUENCE [LARGE SCALE GENOMIC DNA]</scope>
    <source>
        <strain evidence="2">SpSt-300</strain>
    </source>
</reference>
<dbReference type="GO" id="GO:0043709">
    <property type="term" value="P:cell adhesion involved in single-species biofilm formation"/>
    <property type="evidence" value="ECO:0007669"/>
    <property type="project" value="TreeGrafter"/>
</dbReference>
<protein>
    <submittedName>
        <fullName evidence="2">Diguanylate cyclase</fullName>
    </submittedName>
</protein>
<name>A0A7C2EII9_9THEO</name>
<evidence type="ECO:0000259" key="1">
    <source>
        <dbReference type="PROSITE" id="PS50887"/>
    </source>
</evidence>
<dbReference type="InterPro" id="IPR000160">
    <property type="entry name" value="GGDEF_dom"/>
</dbReference>
<dbReference type="AlphaFoldDB" id="A0A7C2EII9"/>
<feature type="domain" description="GGDEF" evidence="1">
    <location>
        <begin position="518"/>
        <end position="647"/>
    </location>
</feature>
<dbReference type="GO" id="GO:0005886">
    <property type="term" value="C:plasma membrane"/>
    <property type="evidence" value="ECO:0007669"/>
    <property type="project" value="TreeGrafter"/>
</dbReference>
<dbReference type="NCBIfam" id="TIGR00254">
    <property type="entry name" value="GGDEF"/>
    <property type="match status" value="1"/>
</dbReference>
<dbReference type="EMBL" id="DSMU01000111">
    <property type="protein sequence ID" value="HEL65382.1"/>
    <property type="molecule type" value="Genomic_DNA"/>
</dbReference>
<dbReference type="FunFam" id="3.30.70.270:FF:000001">
    <property type="entry name" value="Diguanylate cyclase domain protein"/>
    <property type="match status" value="1"/>
</dbReference>
<dbReference type="SMART" id="SM00267">
    <property type="entry name" value="GGDEF"/>
    <property type="match status" value="1"/>
</dbReference>
<dbReference type="Pfam" id="PF13185">
    <property type="entry name" value="GAF_2"/>
    <property type="match status" value="1"/>
</dbReference>
<organism evidence="2">
    <name type="scientific">Ammonifex degensii</name>
    <dbReference type="NCBI Taxonomy" id="42838"/>
    <lineage>
        <taxon>Bacteria</taxon>
        <taxon>Bacillati</taxon>
        <taxon>Bacillota</taxon>
        <taxon>Clostridia</taxon>
        <taxon>Thermoanaerobacterales</taxon>
        <taxon>Thermoanaerobacteraceae</taxon>
        <taxon>Ammonifex</taxon>
    </lineage>
</organism>